<keyword evidence="9 14" id="KW-0067">ATP-binding</keyword>
<evidence type="ECO:0000256" key="13">
    <source>
        <dbReference type="ARBA" id="ARBA00048359"/>
    </source>
</evidence>
<feature type="binding site" evidence="14">
    <location>
        <position position="905"/>
    </location>
    <ligand>
        <name>Zn(2+)</name>
        <dbReference type="ChEBI" id="CHEBI:29105"/>
    </ligand>
</feature>
<feature type="binding site" evidence="14">
    <location>
        <position position="908"/>
    </location>
    <ligand>
        <name>Zn(2+)</name>
        <dbReference type="ChEBI" id="CHEBI:29105"/>
    </ligand>
</feature>
<dbReference type="SUPFAM" id="SSF47323">
    <property type="entry name" value="Anticodon-binding domain of a subclass of class I aminoacyl-tRNA synthetases"/>
    <property type="match status" value="1"/>
</dbReference>
<feature type="short sequence motif" description="'HIGH' region" evidence="14">
    <location>
        <begin position="60"/>
        <end position="70"/>
    </location>
</feature>
<dbReference type="PRINTS" id="PR00984">
    <property type="entry name" value="TRNASYNTHILE"/>
</dbReference>
<evidence type="ECO:0000256" key="14">
    <source>
        <dbReference type="HAMAP-Rule" id="MF_02002"/>
    </source>
</evidence>
<comment type="similarity">
    <text evidence="2 14">Belongs to the class-I aminoacyl-tRNA synthetase family. IleS type 1 subfamily.</text>
</comment>
<dbReference type="EMBL" id="LKAJ01000002">
    <property type="protein sequence ID" value="KRG22298.1"/>
    <property type="molecule type" value="Genomic_DNA"/>
</dbReference>
<keyword evidence="11 14" id="KW-0030">Aminoacyl-tRNA synthetase</keyword>
<comment type="caution">
    <text evidence="18">The sequence shown here is derived from an EMBL/GenBank/DDBJ whole genome shotgun (WGS) entry which is preliminary data.</text>
</comment>
<evidence type="ECO:0000256" key="5">
    <source>
        <dbReference type="ARBA" id="ARBA00022598"/>
    </source>
</evidence>
<evidence type="ECO:0000256" key="7">
    <source>
        <dbReference type="ARBA" id="ARBA00022741"/>
    </source>
</evidence>
<feature type="domain" description="Aminoacyl-tRNA synthetase class Ia" evidence="15">
    <location>
        <begin position="30"/>
        <end position="645"/>
    </location>
</feature>
<comment type="cofactor">
    <cofactor evidence="14">
        <name>Zn(2+)</name>
        <dbReference type="ChEBI" id="CHEBI:29105"/>
    </cofactor>
    <text evidence="14">Binds 1 zinc ion per subunit.</text>
</comment>
<dbReference type="AlphaFoldDB" id="A0A0Q9YXN6"/>
<dbReference type="InterPro" id="IPR009080">
    <property type="entry name" value="tRNAsynth_Ia_anticodon-bd"/>
</dbReference>
<keyword evidence="7 14" id="KW-0547">Nucleotide-binding</keyword>
<evidence type="ECO:0000256" key="10">
    <source>
        <dbReference type="ARBA" id="ARBA00022917"/>
    </source>
</evidence>
<dbReference type="GO" id="GO:0005524">
    <property type="term" value="F:ATP binding"/>
    <property type="evidence" value="ECO:0007669"/>
    <property type="project" value="UniProtKB-UniRule"/>
</dbReference>
<feature type="domain" description="Zinc finger FPG/IleRS-type" evidence="16">
    <location>
        <begin position="903"/>
        <end position="930"/>
    </location>
</feature>
<dbReference type="GO" id="GO:0002161">
    <property type="term" value="F:aminoacyl-tRNA deacylase activity"/>
    <property type="evidence" value="ECO:0007669"/>
    <property type="project" value="InterPro"/>
</dbReference>
<feature type="domain" description="Methionyl/Valyl/Leucyl/Isoleucyl-tRNA synthetase anticodon-binding" evidence="17">
    <location>
        <begin position="690"/>
        <end position="846"/>
    </location>
</feature>
<keyword evidence="8 14" id="KW-0862">Zinc</keyword>
<sequence>MMKTDYKNTLNLPTTAFPMKANLPQKEPERLAKWQSMDWYRLAREKSKGRKKYILHLGPPYANGDIHIGHAVTTILKDMVVKSKMLSGYDAPLVPGWDCHGLPIEVNVEKKIGLANVDVPPKVFREKCREYAESQIALQKASFIRLGILADWDNPYKTMDFAYEADIVRSIGDILKQGHLQRGAKPVHWCTQCGSALAEAEVEYQNKTSPAIDVCFRIHDLEALSSALNLSSLPIKNAALVIWTTTPWTLPANQAVTLHPDLDYVLVKGKFANDVEAICVLEALLENCMARYECQDYEVLAAFKGRQLEKHALEHPFYDRLVPVIVGEHVTVDAGTGAVHTAPAHGLEDYQISMQYGLKIETEVDSRGCFFAETPIVGGMHVFKANDKVIEVLREKNNLLHATTLNHSYPHCWRHKTPLIFRATAQWFISMQAKGLRQNAIREIEKVKWVPEWGASRIQLMVQDRPDWCISRQRTWGTPLPFVLHKQTGTLHPQMQEIIEIVAKGIEQQGIEAWHELDINTLPFSDIAQYEKSQDTLDVWFDSGVSHTAVLKKRPELQFPADLYLEGSDQHRGWFQSSLLSSVAMMNEASYRTVLTHGFTVDAQGRKMSKSLGNVVAPDKVLKTLGADILRLWVSATDYKGEIHVSDEILNRTADAYRRIRNTMRFLLANLDGFSPKEHLVQAQQLVALDAWIIDMAAQLQQEIISAYDSFQFHLIYQKVHNFCVVELGSFYLDVIKDRQYTTKRHGLPRRSAQTAMYYLAHCLTRWLAPILSFTAEEIWEVLPDADEASVFLTQWREDMPRLAKPHAMDNDFWHSIMFVRDQVNKALEAQRAAGKIGAPLDAEVFLYAQGELLTKLQSLKDELRFILITSDAVVKPLQEKSELATQTESEDLWVWVKLSEHEKCVRCWHHREDVNQSTEFPEICGRCVENITQESTGEIRHYA</sequence>
<dbReference type="PANTHER" id="PTHR42765:SF1">
    <property type="entry name" value="ISOLEUCINE--TRNA LIGASE, MITOCHONDRIAL"/>
    <property type="match status" value="1"/>
</dbReference>
<dbReference type="InterPro" id="IPR002301">
    <property type="entry name" value="Ile-tRNA-ligase"/>
</dbReference>
<evidence type="ECO:0000256" key="9">
    <source>
        <dbReference type="ARBA" id="ARBA00022840"/>
    </source>
</evidence>
<evidence type="ECO:0000259" key="16">
    <source>
        <dbReference type="Pfam" id="PF06827"/>
    </source>
</evidence>
<comment type="function">
    <text evidence="12 14">Catalyzes the attachment of isoleucine to tRNA(Ile). As IleRS can inadvertently accommodate and process structurally similar amino acids such as valine, to avoid such errors it has two additional distinct tRNA(Ile)-dependent editing activities. One activity is designated as 'pretransfer' editing and involves the hydrolysis of activated Val-AMP. The other activity is designated 'posttransfer' editing and involves deacylation of mischarged Val-tRNA(Ile).</text>
</comment>
<dbReference type="PANTHER" id="PTHR42765">
    <property type="entry name" value="SOLEUCYL-TRNA SYNTHETASE"/>
    <property type="match status" value="1"/>
</dbReference>
<comment type="subcellular location">
    <subcellularLocation>
        <location evidence="1 14">Cytoplasm</location>
    </subcellularLocation>
</comment>
<feature type="binding site" evidence="14">
    <location>
        <position position="925"/>
    </location>
    <ligand>
        <name>Zn(2+)</name>
        <dbReference type="ChEBI" id="CHEBI:29105"/>
    </ligand>
</feature>
<evidence type="ECO:0000259" key="17">
    <source>
        <dbReference type="Pfam" id="PF08264"/>
    </source>
</evidence>
<feature type="short sequence motif" description="'KMSKS' region" evidence="14">
    <location>
        <begin position="607"/>
        <end position="611"/>
    </location>
</feature>
<dbReference type="Pfam" id="PF00133">
    <property type="entry name" value="tRNA-synt_1"/>
    <property type="match status" value="1"/>
</dbReference>
<feature type="binding site" evidence="14">
    <location>
        <position position="928"/>
    </location>
    <ligand>
        <name>Zn(2+)</name>
        <dbReference type="ChEBI" id="CHEBI:29105"/>
    </ligand>
</feature>
<feature type="binding site" evidence="14">
    <location>
        <position position="566"/>
    </location>
    <ligand>
        <name>L-isoleucyl-5'-AMP</name>
        <dbReference type="ChEBI" id="CHEBI:178002"/>
    </ligand>
</feature>
<dbReference type="STRING" id="295108.HT99x_00718"/>
<dbReference type="GO" id="GO:0005829">
    <property type="term" value="C:cytosol"/>
    <property type="evidence" value="ECO:0007669"/>
    <property type="project" value="TreeGrafter"/>
</dbReference>
<evidence type="ECO:0000256" key="6">
    <source>
        <dbReference type="ARBA" id="ARBA00022723"/>
    </source>
</evidence>
<evidence type="ECO:0000256" key="1">
    <source>
        <dbReference type="ARBA" id="ARBA00004496"/>
    </source>
</evidence>
<evidence type="ECO:0000256" key="11">
    <source>
        <dbReference type="ARBA" id="ARBA00023146"/>
    </source>
</evidence>
<evidence type="ECO:0000256" key="2">
    <source>
        <dbReference type="ARBA" id="ARBA00006887"/>
    </source>
</evidence>
<dbReference type="CDD" id="cd07960">
    <property type="entry name" value="Anticodon_Ia_Ile_BEm"/>
    <property type="match status" value="1"/>
</dbReference>
<keyword evidence="6 14" id="KW-0479">Metal-binding</keyword>
<dbReference type="Pfam" id="PF06827">
    <property type="entry name" value="zf-FPG_IleRS"/>
    <property type="match status" value="1"/>
</dbReference>
<name>A0A0Q9YXN6_9GAMM</name>
<dbReference type="GO" id="GO:0006428">
    <property type="term" value="P:isoleucyl-tRNA aminoacylation"/>
    <property type="evidence" value="ECO:0007669"/>
    <property type="project" value="UniProtKB-UniRule"/>
</dbReference>
<dbReference type="FunFam" id="3.40.50.620:FF:000042">
    <property type="entry name" value="Isoleucine--tRNA ligase"/>
    <property type="match status" value="1"/>
</dbReference>
<dbReference type="InterPro" id="IPR009008">
    <property type="entry name" value="Val/Leu/Ile-tRNA-synth_edit"/>
</dbReference>
<dbReference type="GO" id="GO:0004822">
    <property type="term" value="F:isoleucine-tRNA ligase activity"/>
    <property type="evidence" value="ECO:0007669"/>
    <property type="project" value="UniProtKB-UniRule"/>
</dbReference>
<dbReference type="FunFam" id="1.10.730.20:FF:000001">
    <property type="entry name" value="Isoleucine--tRNA ligase"/>
    <property type="match status" value="1"/>
</dbReference>
<dbReference type="SUPFAM" id="SSF50677">
    <property type="entry name" value="ValRS/IleRS/LeuRS editing domain"/>
    <property type="match status" value="1"/>
</dbReference>
<dbReference type="InterPro" id="IPR023585">
    <property type="entry name" value="Ile-tRNA-ligase_type1"/>
</dbReference>
<dbReference type="InterPro" id="IPR001412">
    <property type="entry name" value="aa-tRNA-synth_I_CS"/>
</dbReference>
<gene>
    <name evidence="14 18" type="primary">ileS</name>
    <name evidence="18" type="ORF">HT99x_00718</name>
</gene>
<comment type="domain">
    <text evidence="14">IleRS has two distinct active sites: one for aminoacylation and one for editing. The misactivated valine is translocated from the active site to the editing site, which sterically excludes the correctly activated isoleucine. The single editing site contains two valyl binding pockets, one specific for each substrate (Val-AMP or Val-tRNA(Ile)).</text>
</comment>
<dbReference type="InterPro" id="IPR013155">
    <property type="entry name" value="M/V/L/I-tRNA-synth_anticd-bd"/>
</dbReference>
<dbReference type="Gene3D" id="3.40.50.620">
    <property type="entry name" value="HUPs"/>
    <property type="match status" value="2"/>
</dbReference>
<keyword evidence="5 14" id="KW-0436">Ligase</keyword>
<dbReference type="GO" id="GO:0000049">
    <property type="term" value="F:tRNA binding"/>
    <property type="evidence" value="ECO:0007669"/>
    <property type="project" value="InterPro"/>
</dbReference>
<dbReference type="InterPro" id="IPR014729">
    <property type="entry name" value="Rossmann-like_a/b/a_fold"/>
</dbReference>
<dbReference type="SUPFAM" id="SSF52374">
    <property type="entry name" value="Nucleotidylyl transferase"/>
    <property type="match status" value="1"/>
</dbReference>
<dbReference type="PATRIC" id="fig|1590043.3.peg.718"/>
<evidence type="ECO:0000256" key="4">
    <source>
        <dbReference type="ARBA" id="ARBA00022490"/>
    </source>
</evidence>
<comment type="catalytic activity">
    <reaction evidence="13 14">
        <text>tRNA(Ile) + L-isoleucine + ATP = L-isoleucyl-tRNA(Ile) + AMP + diphosphate</text>
        <dbReference type="Rhea" id="RHEA:11060"/>
        <dbReference type="Rhea" id="RHEA-COMP:9666"/>
        <dbReference type="Rhea" id="RHEA-COMP:9695"/>
        <dbReference type="ChEBI" id="CHEBI:30616"/>
        <dbReference type="ChEBI" id="CHEBI:33019"/>
        <dbReference type="ChEBI" id="CHEBI:58045"/>
        <dbReference type="ChEBI" id="CHEBI:78442"/>
        <dbReference type="ChEBI" id="CHEBI:78528"/>
        <dbReference type="ChEBI" id="CHEBI:456215"/>
        <dbReference type="EC" id="6.1.1.5"/>
    </reaction>
</comment>
<evidence type="ECO:0000259" key="15">
    <source>
        <dbReference type="Pfam" id="PF00133"/>
    </source>
</evidence>
<reference evidence="18" key="1">
    <citation type="submission" date="2015-09" db="EMBL/GenBank/DDBJ databases">
        <title>Draft Genome Sequences of Two Novel Amoeba-resistant Intranuclear Bacteria, Candidatus Berkiella cookevillensis and Candidatus Berkiella aquae.</title>
        <authorList>
            <person name="Mehari Y.T."/>
            <person name="Arivett B.A."/>
            <person name="Farone A.L."/>
            <person name="Gunderson J.H."/>
            <person name="Farone M.B."/>
        </authorList>
    </citation>
    <scope>NUCLEOTIDE SEQUENCE [LARGE SCALE GENOMIC DNA]</scope>
    <source>
        <strain evidence="18">HT99</strain>
    </source>
</reference>
<comment type="subunit">
    <text evidence="3 14">Monomer.</text>
</comment>
<keyword evidence="4 14" id="KW-0963">Cytoplasm</keyword>
<dbReference type="FunFam" id="3.40.50.620:FF:000048">
    <property type="entry name" value="Isoleucine--tRNA ligase"/>
    <property type="match status" value="1"/>
</dbReference>
<organism evidence="18">
    <name type="scientific">Candidatus Berkiella aquae</name>
    <dbReference type="NCBI Taxonomy" id="295108"/>
    <lineage>
        <taxon>Bacteria</taxon>
        <taxon>Pseudomonadati</taxon>
        <taxon>Pseudomonadota</taxon>
        <taxon>Gammaproteobacteria</taxon>
        <taxon>Candidatus Berkiellales</taxon>
        <taxon>Candidatus Berkiellaceae</taxon>
        <taxon>Candidatus Berkiella</taxon>
    </lineage>
</organism>
<evidence type="ECO:0000256" key="3">
    <source>
        <dbReference type="ARBA" id="ARBA00011245"/>
    </source>
</evidence>
<dbReference type="InterPro" id="IPR010663">
    <property type="entry name" value="Znf_FPG/IleRS"/>
</dbReference>
<evidence type="ECO:0000313" key="18">
    <source>
        <dbReference type="EMBL" id="KRG22298.1"/>
    </source>
</evidence>
<evidence type="ECO:0000256" key="12">
    <source>
        <dbReference type="ARBA" id="ARBA00025217"/>
    </source>
</evidence>
<dbReference type="Pfam" id="PF08264">
    <property type="entry name" value="Anticodon_1"/>
    <property type="match status" value="1"/>
</dbReference>
<dbReference type="GO" id="GO:0008270">
    <property type="term" value="F:zinc ion binding"/>
    <property type="evidence" value="ECO:0007669"/>
    <property type="project" value="UniProtKB-UniRule"/>
</dbReference>
<evidence type="ECO:0000256" key="8">
    <source>
        <dbReference type="ARBA" id="ARBA00022833"/>
    </source>
</evidence>
<dbReference type="HAMAP" id="MF_02002">
    <property type="entry name" value="Ile_tRNA_synth_type1"/>
    <property type="match status" value="1"/>
</dbReference>
<keyword evidence="10 14" id="KW-0648">Protein biosynthesis</keyword>
<dbReference type="InterPro" id="IPR002300">
    <property type="entry name" value="aa-tRNA-synth_Ia"/>
</dbReference>
<protein>
    <recommendedName>
        <fullName evidence="14">Isoleucine--tRNA ligase</fullName>
        <ecNumber evidence="14">6.1.1.5</ecNumber>
    </recommendedName>
    <alternativeName>
        <fullName evidence="14">Isoleucyl-tRNA synthetase</fullName>
        <shortName evidence="14">IleRS</shortName>
    </alternativeName>
</protein>
<dbReference type="InterPro" id="IPR033708">
    <property type="entry name" value="Anticodon_Ile_BEm"/>
</dbReference>
<dbReference type="NCBIfam" id="TIGR00392">
    <property type="entry name" value="ileS"/>
    <property type="match status" value="1"/>
</dbReference>
<dbReference type="EC" id="6.1.1.5" evidence="14"/>
<accession>A0A0Q9YXN6</accession>
<dbReference type="InterPro" id="IPR050081">
    <property type="entry name" value="Ile-tRNA_ligase"/>
</dbReference>
<dbReference type="Gene3D" id="1.10.730.20">
    <property type="match status" value="1"/>
</dbReference>
<proteinExistence type="inferred from homology"/>
<feature type="binding site" evidence="14">
    <location>
        <position position="610"/>
    </location>
    <ligand>
        <name>ATP</name>
        <dbReference type="ChEBI" id="CHEBI:30616"/>
    </ligand>
</feature>
<dbReference type="PROSITE" id="PS00178">
    <property type="entry name" value="AA_TRNA_LIGASE_I"/>
    <property type="match status" value="1"/>
</dbReference>